<feature type="domain" description="NERD" evidence="2">
    <location>
        <begin position="105"/>
        <end position="211"/>
    </location>
</feature>
<sequence length="322" mass="37722">MLYNIAIGILCIGLIGCVWYIFRLKKSTNKREAKTMKKHQLEIAAAEEDFRSSYHDQENEWLEKTAELEQYYLRDIQTLNQHIGKLNKNITDLQRYSRNAGEIITHQILEQLKSELVREGIISDDDMFILPNLYIPFEENGNLKTRQIDHLILLPTGIYVVETKYWQGKIVHGLTEENAGSFSFIADMMTSRNRSSRKKHTLVFVPDQEYDERKIIIKSYGDPIQQVMTTAYTLRDYIYEQFGRTNFITPIVYFGYSSDKGSDGVIDLSDNQNVPRLIGETQIRQYFRDQLNGEQKKYSQAILWETKEALENINYLHKEGVY</sequence>
<feature type="transmembrane region" description="Helical" evidence="1">
    <location>
        <begin position="6"/>
        <end position="22"/>
    </location>
</feature>
<keyword evidence="4" id="KW-1185">Reference proteome</keyword>
<dbReference type="Proteomes" id="UP001500866">
    <property type="component" value="Unassembled WGS sequence"/>
</dbReference>
<evidence type="ECO:0000259" key="2">
    <source>
        <dbReference type="PROSITE" id="PS50965"/>
    </source>
</evidence>
<accession>A0ABN1GNH3</accession>
<reference evidence="3 4" key="1">
    <citation type="journal article" date="2019" name="Int. J. Syst. Evol. Microbiol.">
        <title>The Global Catalogue of Microorganisms (GCM) 10K type strain sequencing project: providing services to taxonomists for standard genome sequencing and annotation.</title>
        <authorList>
            <consortium name="The Broad Institute Genomics Platform"/>
            <consortium name="The Broad Institute Genome Sequencing Center for Infectious Disease"/>
            <person name="Wu L."/>
            <person name="Ma J."/>
        </authorList>
    </citation>
    <scope>NUCLEOTIDE SEQUENCE [LARGE SCALE GENOMIC DNA]</scope>
    <source>
        <strain evidence="3 4">JCM 15395</strain>
    </source>
</reference>
<dbReference type="InterPro" id="IPR011528">
    <property type="entry name" value="NERD"/>
</dbReference>
<dbReference type="RefSeq" id="WP_343816259.1">
    <property type="nucleotide sequence ID" value="NZ_BAAADS010000025.1"/>
</dbReference>
<protein>
    <submittedName>
        <fullName evidence="3">Nuclease-related domain-containing protein</fullName>
    </submittedName>
</protein>
<keyword evidence="1" id="KW-0812">Transmembrane</keyword>
<evidence type="ECO:0000313" key="4">
    <source>
        <dbReference type="Proteomes" id="UP001500866"/>
    </source>
</evidence>
<keyword evidence="1" id="KW-0472">Membrane</keyword>
<name>A0ABN1GNH3_9BACI</name>
<dbReference type="Pfam" id="PF08378">
    <property type="entry name" value="NERD"/>
    <property type="match status" value="1"/>
</dbReference>
<evidence type="ECO:0000313" key="3">
    <source>
        <dbReference type="EMBL" id="GAA0615180.1"/>
    </source>
</evidence>
<proteinExistence type="predicted"/>
<dbReference type="EMBL" id="BAAADS010000025">
    <property type="protein sequence ID" value="GAA0615180.1"/>
    <property type="molecule type" value="Genomic_DNA"/>
</dbReference>
<gene>
    <name evidence="3" type="ORF">GCM10009001_35610</name>
</gene>
<organism evidence="3 4">
    <name type="scientific">Virgibacillus siamensis</name>
    <dbReference type="NCBI Taxonomy" id="480071"/>
    <lineage>
        <taxon>Bacteria</taxon>
        <taxon>Bacillati</taxon>
        <taxon>Bacillota</taxon>
        <taxon>Bacilli</taxon>
        <taxon>Bacillales</taxon>
        <taxon>Bacillaceae</taxon>
        <taxon>Virgibacillus</taxon>
    </lineage>
</organism>
<comment type="caution">
    <text evidence="3">The sequence shown here is derived from an EMBL/GenBank/DDBJ whole genome shotgun (WGS) entry which is preliminary data.</text>
</comment>
<evidence type="ECO:0000256" key="1">
    <source>
        <dbReference type="SAM" id="Phobius"/>
    </source>
</evidence>
<dbReference type="PROSITE" id="PS50965">
    <property type="entry name" value="NERD"/>
    <property type="match status" value="1"/>
</dbReference>
<keyword evidence="1" id="KW-1133">Transmembrane helix</keyword>